<dbReference type="SUPFAM" id="SSF53955">
    <property type="entry name" value="Lysozyme-like"/>
    <property type="match status" value="1"/>
</dbReference>
<dbReference type="CDD" id="cd13400">
    <property type="entry name" value="LT_IagB-like"/>
    <property type="match status" value="1"/>
</dbReference>
<dbReference type="PROSITE" id="PS51257">
    <property type="entry name" value="PROKAR_LIPOPROTEIN"/>
    <property type="match status" value="1"/>
</dbReference>
<dbReference type="EMBL" id="QYUQ01000002">
    <property type="protein sequence ID" value="RJG00573.1"/>
    <property type="molecule type" value="Genomic_DNA"/>
</dbReference>
<keyword evidence="5" id="KW-1185">Reference proteome</keyword>
<dbReference type="Pfam" id="PF01464">
    <property type="entry name" value="SLT"/>
    <property type="match status" value="1"/>
</dbReference>
<dbReference type="AlphaFoldDB" id="A0A3A3FWI0"/>
<dbReference type="Gene3D" id="1.10.530.10">
    <property type="match status" value="1"/>
</dbReference>
<organism evidence="4 5">
    <name type="scientific">Noviherbaspirillum sedimenti</name>
    <dbReference type="NCBI Taxonomy" id="2320865"/>
    <lineage>
        <taxon>Bacteria</taxon>
        <taxon>Pseudomonadati</taxon>
        <taxon>Pseudomonadota</taxon>
        <taxon>Betaproteobacteria</taxon>
        <taxon>Burkholderiales</taxon>
        <taxon>Oxalobacteraceae</taxon>
        <taxon>Noviherbaspirillum</taxon>
    </lineage>
</organism>
<evidence type="ECO:0000259" key="3">
    <source>
        <dbReference type="Pfam" id="PF01464"/>
    </source>
</evidence>
<evidence type="ECO:0000256" key="1">
    <source>
        <dbReference type="SAM" id="MobiDB-lite"/>
    </source>
</evidence>
<feature type="region of interest" description="Disordered" evidence="1">
    <location>
        <begin position="151"/>
        <end position="172"/>
    </location>
</feature>
<comment type="caution">
    <text evidence="4">The sequence shown here is derived from an EMBL/GenBank/DDBJ whole genome shotgun (WGS) entry which is preliminary data.</text>
</comment>
<evidence type="ECO:0000313" key="4">
    <source>
        <dbReference type="EMBL" id="RJG00573.1"/>
    </source>
</evidence>
<evidence type="ECO:0000256" key="2">
    <source>
        <dbReference type="SAM" id="SignalP"/>
    </source>
</evidence>
<proteinExistence type="predicted"/>
<dbReference type="Proteomes" id="UP000266327">
    <property type="component" value="Unassembled WGS sequence"/>
</dbReference>
<dbReference type="InterPro" id="IPR008258">
    <property type="entry name" value="Transglycosylase_SLT_dom_1"/>
</dbReference>
<feature type="domain" description="Transglycosylase SLT" evidence="3">
    <location>
        <begin position="22"/>
        <end position="129"/>
    </location>
</feature>
<dbReference type="InterPro" id="IPR023346">
    <property type="entry name" value="Lysozyme-like_dom_sf"/>
</dbReference>
<feature type="signal peptide" evidence="2">
    <location>
        <begin position="1"/>
        <end position="19"/>
    </location>
</feature>
<evidence type="ECO:0000313" key="5">
    <source>
        <dbReference type="Proteomes" id="UP000266327"/>
    </source>
</evidence>
<sequence>MPRLHVVGLVLLLCAPALAQACWEQAARHYRVPADLLVAIAHVESRLNPQAVNRAHFARTGSYDIGLMQINSTHLRTLARYGIRERDLYDPCINIHVGAWLLADSFSRHGATWDGIGAYNAACSQLKGAACQQARARYAWLVYRQLPSQQGTHTPAVSRKPGRQSPAAQGVPPALLAVRVSP</sequence>
<feature type="chain" id="PRO_5017387261" evidence="2">
    <location>
        <begin position="20"/>
        <end position="182"/>
    </location>
</feature>
<protein>
    <submittedName>
        <fullName evidence="4">Lytic transglycosylase</fullName>
    </submittedName>
</protein>
<keyword evidence="2" id="KW-0732">Signal</keyword>
<dbReference type="OrthoDB" id="9808681at2"/>
<gene>
    <name evidence="4" type="ORF">D3878_02440</name>
</gene>
<name>A0A3A3FWI0_9BURK</name>
<reference evidence="5" key="1">
    <citation type="submission" date="2018-09" db="EMBL/GenBank/DDBJ databases">
        <authorList>
            <person name="Zhu H."/>
        </authorList>
    </citation>
    <scope>NUCLEOTIDE SEQUENCE [LARGE SCALE GENOMIC DNA]</scope>
    <source>
        <strain evidence="5">K1S02-23</strain>
    </source>
</reference>
<dbReference type="RefSeq" id="WP_119784028.1">
    <property type="nucleotide sequence ID" value="NZ_QYUQ01000002.1"/>
</dbReference>
<accession>A0A3A3FWI0</accession>